<dbReference type="EMBL" id="QJJK01000010">
    <property type="protein sequence ID" value="PXW55290.1"/>
    <property type="molecule type" value="Genomic_DNA"/>
</dbReference>
<reference evidence="2 3" key="1">
    <citation type="submission" date="2018-05" db="EMBL/GenBank/DDBJ databases">
        <title>Genomic Encyclopedia of Type Strains, Phase IV (KMG-IV): sequencing the most valuable type-strain genomes for metagenomic binning, comparative biology and taxonomic classification.</title>
        <authorList>
            <person name="Goeker M."/>
        </authorList>
    </citation>
    <scope>NUCLEOTIDE SEQUENCE [LARGE SCALE GENOMIC DNA]</scope>
    <source>
        <strain evidence="2 3">DSM 6462</strain>
    </source>
</reference>
<organism evidence="2 3">
    <name type="scientific">Chelatococcus asaccharovorans</name>
    <dbReference type="NCBI Taxonomy" id="28210"/>
    <lineage>
        <taxon>Bacteria</taxon>
        <taxon>Pseudomonadati</taxon>
        <taxon>Pseudomonadota</taxon>
        <taxon>Alphaproteobacteria</taxon>
        <taxon>Hyphomicrobiales</taxon>
        <taxon>Chelatococcaceae</taxon>
        <taxon>Chelatococcus</taxon>
    </lineage>
</organism>
<dbReference type="Gene3D" id="2.60.120.10">
    <property type="entry name" value="Jelly Rolls"/>
    <property type="match status" value="1"/>
</dbReference>
<keyword evidence="3" id="KW-1185">Reference proteome</keyword>
<dbReference type="Proteomes" id="UP000248021">
    <property type="component" value="Unassembled WGS sequence"/>
</dbReference>
<dbReference type="OrthoDB" id="9814553at2"/>
<dbReference type="Pfam" id="PF07883">
    <property type="entry name" value="Cupin_2"/>
    <property type="match status" value="1"/>
</dbReference>
<evidence type="ECO:0000259" key="1">
    <source>
        <dbReference type="Pfam" id="PF07883"/>
    </source>
</evidence>
<protein>
    <recommendedName>
        <fullName evidence="1">Cupin type-2 domain-containing protein</fullName>
    </recommendedName>
</protein>
<dbReference type="InterPro" id="IPR013096">
    <property type="entry name" value="Cupin_2"/>
</dbReference>
<accession>A0A2V3TZW2</accession>
<dbReference type="RefSeq" id="WP_110376878.1">
    <property type="nucleotide sequence ID" value="NZ_JAHBRY010000003.1"/>
</dbReference>
<proteinExistence type="predicted"/>
<dbReference type="AlphaFoldDB" id="A0A2V3TZW2"/>
<sequence>MPVYRHDEAPPPWCELKAFEIIDLKPEDAVSRRRSHARTRLLCTLGTAQVFAGGGSFVLKEGQFADLDLLGGDKGWQVKPGSPAAQVVALSGDWGKDLGGCGIFRVAEDPAATNAGDPVNYPKKTRVDSHYHDCDEYWILLEGRATVVVGDQTMDMRPGDCVSIGMGHHHDMPLAPEPIKAVFFETTLQRDKRIGHLWNHTHGIAEPHPERI</sequence>
<comment type="caution">
    <text evidence="2">The sequence shown here is derived from an EMBL/GenBank/DDBJ whole genome shotgun (WGS) entry which is preliminary data.</text>
</comment>
<feature type="domain" description="Cupin type-2" evidence="1">
    <location>
        <begin position="120"/>
        <end position="172"/>
    </location>
</feature>
<evidence type="ECO:0000313" key="2">
    <source>
        <dbReference type="EMBL" id="PXW55290.1"/>
    </source>
</evidence>
<dbReference type="SUPFAM" id="SSF51182">
    <property type="entry name" value="RmlC-like cupins"/>
    <property type="match status" value="1"/>
</dbReference>
<dbReference type="InterPro" id="IPR014710">
    <property type="entry name" value="RmlC-like_jellyroll"/>
</dbReference>
<name>A0A2V3TZW2_9HYPH</name>
<gene>
    <name evidence="2" type="ORF">C7450_110229</name>
</gene>
<evidence type="ECO:0000313" key="3">
    <source>
        <dbReference type="Proteomes" id="UP000248021"/>
    </source>
</evidence>
<dbReference type="InterPro" id="IPR011051">
    <property type="entry name" value="RmlC_Cupin_sf"/>
</dbReference>